<dbReference type="InterPro" id="IPR012156">
    <property type="entry name" value="Cold_shock_CspA"/>
</dbReference>
<name>A0ABT4VVX9_9HYPH</name>
<evidence type="ECO:0000256" key="3">
    <source>
        <dbReference type="ARBA" id="ARBA00023015"/>
    </source>
</evidence>
<dbReference type="SUPFAM" id="SSF50249">
    <property type="entry name" value="Nucleic acid-binding proteins"/>
    <property type="match status" value="1"/>
</dbReference>
<dbReference type="PROSITE" id="PS51857">
    <property type="entry name" value="CSD_2"/>
    <property type="match status" value="1"/>
</dbReference>
<evidence type="ECO:0000256" key="2">
    <source>
        <dbReference type="ARBA" id="ARBA00022490"/>
    </source>
</evidence>
<evidence type="ECO:0000313" key="9">
    <source>
        <dbReference type="Proteomes" id="UP001148313"/>
    </source>
</evidence>
<dbReference type="EMBL" id="JAPJZH010000038">
    <property type="protein sequence ID" value="MDA4848861.1"/>
    <property type="molecule type" value="Genomic_DNA"/>
</dbReference>
<keyword evidence="2" id="KW-0963">Cytoplasm</keyword>
<gene>
    <name evidence="8" type="ORF">OOZ53_26155</name>
</gene>
<evidence type="ECO:0000256" key="6">
    <source>
        <dbReference type="ARBA" id="ARBA00023163"/>
    </source>
</evidence>
<dbReference type="Pfam" id="PF00313">
    <property type="entry name" value="CSD"/>
    <property type="match status" value="1"/>
</dbReference>
<dbReference type="SMART" id="SM00357">
    <property type="entry name" value="CSP"/>
    <property type="match status" value="1"/>
</dbReference>
<keyword evidence="3" id="KW-0805">Transcription regulation</keyword>
<dbReference type="CDD" id="cd04458">
    <property type="entry name" value="CSP_CDS"/>
    <property type="match status" value="1"/>
</dbReference>
<dbReference type="RefSeq" id="WP_271092744.1">
    <property type="nucleotide sequence ID" value="NZ_JAPJZH010000038.1"/>
</dbReference>
<evidence type="ECO:0000313" key="8">
    <source>
        <dbReference type="EMBL" id="MDA4848861.1"/>
    </source>
</evidence>
<dbReference type="Gene3D" id="2.40.50.140">
    <property type="entry name" value="Nucleic acid-binding proteins"/>
    <property type="match status" value="1"/>
</dbReference>
<dbReference type="InterPro" id="IPR002059">
    <property type="entry name" value="CSP_DNA-bd"/>
</dbReference>
<organism evidence="8 9">
    <name type="scientific">Hoeflea poritis</name>
    <dbReference type="NCBI Taxonomy" id="2993659"/>
    <lineage>
        <taxon>Bacteria</taxon>
        <taxon>Pseudomonadati</taxon>
        <taxon>Pseudomonadota</taxon>
        <taxon>Alphaproteobacteria</taxon>
        <taxon>Hyphomicrobiales</taxon>
        <taxon>Rhizobiaceae</taxon>
        <taxon>Hoeflea</taxon>
    </lineage>
</organism>
<reference evidence="8" key="1">
    <citation type="submission" date="2022-11" db="EMBL/GenBank/DDBJ databases">
        <title>Hoeflea poritis sp. nov., isolated from scleractinian coral Porites lutea.</title>
        <authorList>
            <person name="Zhang G."/>
            <person name="Wei Q."/>
            <person name="Cai L."/>
        </authorList>
    </citation>
    <scope>NUCLEOTIDE SEQUENCE</scope>
    <source>
        <strain evidence="8">E7-10</strain>
    </source>
</reference>
<accession>A0ABT4VVX9</accession>
<comment type="subcellular location">
    <subcellularLocation>
        <location evidence="1">Cytoplasm</location>
    </subcellularLocation>
</comment>
<keyword evidence="6" id="KW-0804">Transcription</keyword>
<evidence type="ECO:0000259" key="7">
    <source>
        <dbReference type="PROSITE" id="PS51857"/>
    </source>
</evidence>
<evidence type="ECO:0000256" key="1">
    <source>
        <dbReference type="ARBA" id="ARBA00004496"/>
    </source>
</evidence>
<evidence type="ECO:0000256" key="4">
    <source>
        <dbReference type="ARBA" id="ARBA00023125"/>
    </source>
</evidence>
<dbReference type="InterPro" id="IPR011129">
    <property type="entry name" value="CSD"/>
</dbReference>
<feature type="domain" description="CSD" evidence="7">
    <location>
        <begin position="1"/>
        <end position="67"/>
    </location>
</feature>
<comment type="caution">
    <text evidence="8">The sequence shown here is derived from an EMBL/GenBank/DDBJ whole genome shotgun (WGS) entry which is preliminary data.</text>
</comment>
<dbReference type="Proteomes" id="UP001148313">
    <property type="component" value="Unassembled WGS sequence"/>
</dbReference>
<proteinExistence type="predicted"/>
<dbReference type="PIRSF" id="PIRSF002599">
    <property type="entry name" value="Cold_shock_A"/>
    <property type="match status" value="1"/>
</dbReference>
<dbReference type="PANTHER" id="PTHR46565:SF20">
    <property type="entry name" value="COLD SHOCK DOMAIN-CONTAINING PROTEIN 4"/>
    <property type="match status" value="1"/>
</dbReference>
<keyword evidence="4" id="KW-0238">DNA-binding</keyword>
<dbReference type="PRINTS" id="PR00050">
    <property type="entry name" value="COLDSHOCK"/>
</dbReference>
<keyword evidence="9" id="KW-1185">Reference proteome</keyword>
<keyword evidence="5" id="KW-0010">Activator</keyword>
<dbReference type="InterPro" id="IPR012340">
    <property type="entry name" value="NA-bd_OB-fold"/>
</dbReference>
<protein>
    <submittedName>
        <fullName evidence="8">Cold-shock protein</fullName>
    </submittedName>
</protein>
<evidence type="ECO:0000256" key="5">
    <source>
        <dbReference type="ARBA" id="ARBA00023159"/>
    </source>
</evidence>
<dbReference type="PANTHER" id="PTHR46565">
    <property type="entry name" value="COLD SHOCK DOMAIN PROTEIN 2"/>
    <property type="match status" value="1"/>
</dbReference>
<sequence length="68" mass="7282">MTRGTVKFFNSKRGFGFITPDEGTEDILVHIASLEASGIGGLADGQKIQFDTVPDRNGRNAASNLQLT</sequence>